<sequence length="222" mass="25320">MAEAQPGPSGLQSRKRRMEMGKSSEANPSEEFSTDEEDSIIGETDLGEGDTADEEEPEEVVPIVTKTSASSRTMKQSTPGEIKEEDRMEQQPTASVQFGFSGEAGIKVSDFGTEPIDYFNLLANREFYELIVKFSNEYGEKIFMAGQWKPFTINEFQNFLGLLFHTGTIRMNRPQEYWKTDKLFQTPCFSKHTSRNRFLSILRSLHFCENGNEAEPQDRLEK</sequence>
<evidence type="ECO:0000313" key="3">
    <source>
        <dbReference type="EMBL" id="KAG8235364.1"/>
    </source>
</evidence>
<dbReference type="InterPro" id="IPR029526">
    <property type="entry name" value="PGBD"/>
</dbReference>
<dbReference type="PANTHER" id="PTHR46599">
    <property type="entry name" value="PIGGYBAC TRANSPOSABLE ELEMENT-DERIVED PROTEIN 4"/>
    <property type="match status" value="1"/>
</dbReference>
<dbReference type="Pfam" id="PF13843">
    <property type="entry name" value="DDE_Tnp_1_7"/>
    <property type="match status" value="1"/>
</dbReference>
<accession>A0A8K0KJG2</accession>
<feature type="compositionally biased region" description="Polar residues" evidence="1">
    <location>
        <begin position="65"/>
        <end position="79"/>
    </location>
</feature>
<keyword evidence="4" id="KW-1185">Reference proteome</keyword>
<reference evidence="3" key="2">
    <citation type="submission" date="2017-10" db="EMBL/GenBank/DDBJ databases">
        <title>Ladona fulva Genome sequencing and assembly.</title>
        <authorList>
            <person name="Murali S."/>
            <person name="Richards S."/>
            <person name="Bandaranaike D."/>
            <person name="Bellair M."/>
            <person name="Blankenburg K."/>
            <person name="Chao H."/>
            <person name="Dinh H."/>
            <person name="Doddapaneni H."/>
            <person name="Dugan-Rocha S."/>
            <person name="Elkadiri S."/>
            <person name="Gnanaolivu R."/>
            <person name="Hernandez B."/>
            <person name="Skinner E."/>
            <person name="Javaid M."/>
            <person name="Lee S."/>
            <person name="Li M."/>
            <person name="Ming W."/>
            <person name="Munidasa M."/>
            <person name="Muniz J."/>
            <person name="Nguyen L."/>
            <person name="Hughes D."/>
            <person name="Osuji N."/>
            <person name="Pu L.-L."/>
            <person name="Puazo M."/>
            <person name="Qu C."/>
            <person name="Quiroz J."/>
            <person name="Raj R."/>
            <person name="Weissenberger G."/>
            <person name="Xin Y."/>
            <person name="Zou X."/>
            <person name="Han Y."/>
            <person name="Worley K."/>
            <person name="Muzny D."/>
            <person name="Gibbs R."/>
        </authorList>
    </citation>
    <scope>NUCLEOTIDE SEQUENCE</scope>
    <source>
        <strain evidence="3">Sampled in the wild</strain>
    </source>
</reference>
<proteinExistence type="predicted"/>
<name>A0A8K0KJG2_LADFU</name>
<protein>
    <recommendedName>
        <fullName evidence="2">PiggyBac transposable element-derived protein domain-containing protein</fullName>
    </recommendedName>
</protein>
<reference evidence="3" key="1">
    <citation type="submission" date="2013-04" db="EMBL/GenBank/DDBJ databases">
        <authorList>
            <person name="Qu J."/>
            <person name="Murali S.C."/>
            <person name="Bandaranaike D."/>
            <person name="Bellair M."/>
            <person name="Blankenburg K."/>
            <person name="Chao H."/>
            <person name="Dinh H."/>
            <person name="Doddapaneni H."/>
            <person name="Downs B."/>
            <person name="Dugan-Rocha S."/>
            <person name="Elkadiri S."/>
            <person name="Gnanaolivu R.D."/>
            <person name="Hernandez B."/>
            <person name="Javaid M."/>
            <person name="Jayaseelan J.C."/>
            <person name="Lee S."/>
            <person name="Li M."/>
            <person name="Ming W."/>
            <person name="Munidasa M."/>
            <person name="Muniz J."/>
            <person name="Nguyen L."/>
            <person name="Ongeri F."/>
            <person name="Osuji N."/>
            <person name="Pu L.-L."/>
            <person name="Puazo M."/>
            <person name="Qu C."/>
            <person name="Quiroz J."/>
            <person name="Raj R."/>
            <person name="Weissenberger G."/>
            <person name="Xin Y."/>
            <person name="Zou X."/>
            <person name="Han Y."/>
            <person name="Richards S."/>
            <person name="Worley K."/>
            <person name="Muzny D."/>
            <person name="Gibbs R."/>
        </authorList>
    </citation>
    <scope>NUCLEOTIDE SEQUENCE</scope>
    <source>
        <strain evidence="3">Sampled in the wild</strain>
    </source>
</reference>
<evidence type="ECO:0000313" key="4">
    <source>
        <dbReference type="Proteomes" id="UP000792457"/>
    </source>
</evidence>
<feature type="region of interest" description="Disordered" evidence="1">
    <location>
        <begin position="1"/>
        <end position="90"/>
    </location>
</feature>
<dbReference type="PANTHER" id="PTHR46599:SF3">
    <property type="entry name" value="PIGGYBAC TRANSPOSABLE ELEMENT-DERIVED PROTEIN 4"/>
    <property type="match status" value="1"/>
</dbReference>
<evidence type="ECO:0000256" key="1">
    <source>
        <dbReference type="SAM" id="MobiDB-lite"/>
    </source>
</evidence>
<dbReference type="AlphaFoldDB" id="A0A8K0KJG2"/>
<feature type="compositionally biased region" description="Acidic residues" evidence="1">
    <location>
        <begin position="32"/>
        <end position="59"/>
    </location>
</feature>
<dbReference type="OrthoDB" id="6740508at2759"/>
<gene>
    <name evidence="3" type="ORF">J437_LFUL012574</name>
</gene>
<feature type="domain" description="PiggyBac transposable element-derived protein" evidence="2">
    <location>
        <begin position="115"/>
        <end position="220"/>
    </location>
</feature>
<comment type="caution">
    <text evidence="3">The sequence shown here is derived from an EMBL/GenBank/DDBJ whole genome shotgun (WGS) entry which is preliminary data.</text>
</comment>
<dbReference type="Proteomes" id="UP000792457">
    <property type="component" value="Unassembled WGS sequence"/>
</dbReference>
<dbReference type="EMBL" id="KZ308904">
    <property type="protein sequence ID" value="KAG8235364.1"/>
    <property type="molecule type" value="Genomic_DNA"/>
</dbReference>
<organism evidence="3 4">
    <name type="scientific">Ladona fulva</name>
    <name type="common">Scarce chaser dragonfly</name>
    <name type="synonym">Libellula fulva</name>
    <dbReference type="NCBI Taxonomy" id="123851"/>
    <lineage>
        <taxon>Eukaryota</taxon>
        <taxon>Metazoa</taxon>
        <taxon>Ecdysozoa</taxon>
        <taxon>Arthropoda</taxon>
        <taxon>Hexapoda</taxon>
        <taxon>Insecta</taxon>
        <taxon>Pterygota</taxon>
        <taxon>Palaeoptera</taxon>
        <taxon>Odonata</taxon>
        <taxon>Epiprocta</taxon>
        <taxon>Anisoptera</taxon>
        <taxon>Libelluloidea</taxon>
        <taxon>Libellulidae</taxon>
        <taxon>Ladona</taxon>
    </lineage>
</organism>
<evidence type="ECO:0000259" key="2">
    <source>
        <dbReference type="Pfam" id="PF13843"/>
    </source>
</evidence>